<dbReference type="Proteomes" id="UP000004923">
    <property type="component" value="Unassembled WGS sequence"/>
</dbReference>
<protein>
    <submittedName>
        <fullName evidence="1">Uncharacterized protein</fullName>
    </submittedName>
</protein>
<dbReference type="AlphaFoldDB" id="E8LGD3"/>
<organism evidence="1 2">
    <name type="scientific">Phascolarctobacterium succinatutens YIT 12067</name>
    <dbReference type="NCBI Taxonomy" id="626939"/>
    <lineage>
        <taxon>Bacteria</taxon>
        <taxon>Bacillati</taxon>
        <taxon>Bacillota</taxon>
        <taxon>Negativicutes</taxon>
        <taxon>Acidaminococcales</taxon>
        <taxon>Acidaminococcaceae</taxon>
        <taxon>Phascolarctobacterium</taxon>
    </lineage>
</organism>
<gene>
    <name evidence="1" type="ORF">HMPREF9443_01949</name>
</gene>
<comment type="caution">
    <text evidence="1">The sequence shown here is derived from an EMBL/GenBank/DDBJ whole genome shotgun (WGS) entry which is preliminary data.</text>
</comment>
<proteinExistence type="predicted"/>
<dbReference type="EMBL" id="AEVN01000102">
    <property type="protein sequence ID" value="EFY04089.1"/>
    <property type="molecule type" value="Genomic_DNA"/>
</dbReference>
<reference evidence="1 2" key="1">
    <citation type="submission" date="2011-01" db="EMBL/GenBank/DDBJ databases">
        <authorList>
            <person name="Weinstock G."/>
            <person name="Sodergren E."/>
            <person name="Clifton S."/>
            <person name="Fulton L."/>
            <person name="Fulton B."/>
            <person name="Courtney L."/>
            <person name="Fronick C."/>
            <person name="Harrison M."/>
            <person name="Strong C."/>
            <person name="Farmer C."/>
            <person name="Delahaunty K."/>
            <person name="Markovic C."/>
            <person name="Hall O."/>
            <person name="Minx P."/>
            <person name="Tomlinson C."/>
            <person name="Mitreva M."/>
            <person name="Hou S."/>
            <person name="Chen J."/>
            <person name="Wollam A."/>
            <person name="Pepin K.H."/>
            <person name="Johnson M."/>
            <person name="Bhonagiri V."/>
            <person name="Zhang X."/>
            <person name="Suruliraj S."/>
            <person name="Warren W."/>
            <person name="Chinwalla A."/>
            <person name="Mardis E.R."/>
            <person name="Wilson R.K."/>
        </authorList>
    </citation>
    <scope>NUCLEOTIDE SEQUENCE [LARGE SCALE GENOMIC DNA]</scope>
    <source>
        <strain evidence="1 2">YIT 12067</strain>
    </source>
</reference>
<sequence length="47" mass="5424">MIKTIISLFGYNNIARTEKLSMVRLAGEFLSLILHKIFGRIKQVFLV</sequence>
<evidence type="ECO:0000313" key="1">
    <source>
        <dbReference type="EMBL" id="EFY04089.1"/>
    </source>
</evidence>
<accession>E8LGD3</accession>
<dbReference type="HOGENOM" id="CLU_3171391_0_0_9"/>
<name>E8LGD3_9FIRM</name>
<evidence type="ECO:0000313" key="2">
    <source>
        <dbReference type="Proteomes" id="UP000004923"/>
    </source>
</evidence>
<keyword evidence="2" id="KW-1185">Reference proteome</keyword>